<gene>
    <name evidence="5" type="ORF">O4J56_00410</name>
</gene>
<dbReference type="InterPro" id="IPR002938">
    <property type="entry name" value="FAD-bd"/>
</dbReference>
<protein>
    <submittedName>
        <fullName evidence="5">FAD-dependent monooxygenase</fullName>
    </submittedName>
</protein>
<dbReference type="Pfam" id="PF01494">
    <property type="entry name" value="FAD_binding_3"/>
    <property type="match status" value="1"/>
</dbReference>
<keyword evidence="6" id="KW-1185">Reference proteome</keyword>
<dbReference type="GO" id="GO:0004497">
    <property type="term" value="F:monooxygenase activity"/>
    <property type="evidence" value="ECO:0007669"/>
    <property type="project" value="UniProtKB-KW"/>
</dbReference>
<dbReference type="Gene3D" id="3.30.70.2450">
    <property type="match status" value="1"/>
</dbReference>
<reference evidence="5 6" key="1">
    <citation type="submission" date="2023-01" db="EMBL/GenBank/DDBJ databases">
        <title>Draft genome sequence of Nocardiopsis sp. RSe5-2 isolated from halophytes.</title>
        <authorList>
            <person name="Duangmal K."/>
            <person name="Chantavorakit T."/>
        </authorList>
    </citation>
    <scope>NUCLEOTIDE SEQUENCE [LARGE SCALE GENOMIC DNA]</scope>
    <source>
        <strain evidence="5 6">RSe5-2</strain>
    </source>
</reference>
<dbReference type="InterPro" id="IPR036188">
    <property type="entry name" value="FAD/NAD-bd_sf"/>
</dbReference>
<comment type="caution">
    <text evidence="5">The sequence shown here is derived from an EMBL/GenBank/DDBJ whole genome shotgun (WGS) entry which is preliminary data.</text>
</comment>
<sequence>MDAPVVIVGAGPVGLMLAGELRLGGAGVRVLERLAEPSGESRASTLNARTMEIFDQRGLVERLGGPPPNDMRGHFGGIPLDLSGTPTPYPGQWKLPQPRTEELLGEWASGLGAEVRRGVRVRALRPGPDHVEVEADGPGGPTTVRASYVVGCDGEESTVRRLGGFAFPGRDARRELLRADVAGVDVPDRRFERHPEGLAIAARRPDGATRVMVHAFGRRARERTAAPGFDEVVEVWKRVVGEDLSGGTPLWVNAFGDTARQAERYRAGRVLLAGDAAHRQMPVGGLAVNLGLQDAVNLGWKLAAVATGRAPEELLDTYHEERHAAGRRTLAAIGAQTEVLLGGPETGALRTVLAELVGMPRVRGRLAASAGGLDVRYGTGSDGPPPLGAHIPPGALGGAGAAALRAGRGVLLHPDGAAGPVVHDRVETVRGSVDGAPVLVRPDGHAAYVGGDADGLGAAARRWFGGPV</sequence>
<dbReference type="RefSeq" id="WP_270682998.1">
    <property type="nucleotide sequence ID" value="NZ_JAQFWQ010000001.1"/>
</dbReference>
<evidence type="ECO:0000256" key="2">
    <source>
        <dbReference type="ARBA" id="ARBA00022630"/>
    </source>
</evidence>
<keyword evidence="5" id="KW-0560">Oxidoreductase</keyword>
<keyword evidence="5" id="KW-0503">Monooxygenase</keyword>
<dbReference type="PANTHER" id="PTHR43004:SF19">
    <property type="entry name" value="BINDING MONOOXYGENASE, PUTATIVE (JCVI)-RELATED"/>
    <property type="match status" value="1"/>
</dbReference>
<evidence type="ECO:0000256" key="3">
    <source>
        <dbReference type="ARBA" id="ARBA00022827"/>
    </source>
</evidence>
<name>A0ABT4TXD8_9ACTN</name>
<evidence type="ECO:0000313" key="5">
    <source>
        <dbReference type="EMBL" id="MDA2809091.1"/>
    </source>
</evidence>
<dbReference type="PANTHER" id="PTHR43004">
    <property type="entry name" value="TRK SYSTEM POTASSIUM UPTAKE PROTEIN"/>
    <property type="match status" value="1"/>
</dbReference>
<dbReference type="SUPFAM" id="SSF51905">
    <property type="entry name" value="FAD/NAD(P)-binding domain"/>
    <property type="match status" value="1"/>
</dbReference>
<dbReference type="EMBL" id="JAQFWQ010000001">
    <property type="protein sequence ID" value="MDA2809091.1"/>
    <property type="molecule type" value="Genomic_DNA"/>
</dbReference>
<dbReference type="Pfam" id="PF21274">
    <property type="entry name" value="Rng_hyd_C"/>
    <property type="match status" value="1"/>
</dbReference>
<dbReference type="PRINTS" id="PR00420">
    <property type="entry name" value="RNGMNOXGNASE"/>
</dbReference>
<accession>A0ABT4TXD8</accession>
<dbReference type="Gene3D" id="3.40.30.120">
    <property type="match status" value="1"/>
</dbReference>
<keyword evidence="2" id="KW-0285">Flavoprotein</keyword>
<feature type="domain" description="FAD-binding" evidence="4">
    <location>
        <begin position="3"/>
        <end position="330"/>
    </location>
</feature>
<keyword evidence="3" id="KW-0274">FAD</keyword>
<evidence type="ECO:0000259" key="4">
    <source>
        <dbReference type="Pfam" id="PF01494"/>
    </source>
</evidence>
<organism evidence="5 6">
    <name type="scientific">Nocardiopsis endophytica</name>
    <dbReference type="NCBI Taxonomy" id="3018445"/>
    <lineage>
        <taxon>Bacteria</taxon>
        <taxon>Bacillati</taxon>
        <taxon>Actinomycetota</taxon>
        <taxon>Actinomycetes</taxon>
        <taxon>Streptosporangiales</taxon>
        <taxon>Nocardiopsidaceae</taxon>
        <taxon>Nocardiopsis</taxon>
    </lineage>
</organism>
<dbReference type="Gene3D" id="3.50.50.60">
    <property type="entry name" value="FAD/NAD(P)-binding domain"/>
    <property type="match status" value="1"/>
</dbReference>
<evidence type="ECO:0000313" key="6">
    <source>
        <dbReference type="Proteomes" id="UP001527866"/>
    </source>
</evidence>
<comment type="cofactor">
    <cofactor evidence="1">
        <name>FAD</name>
        <dbReference type="ChEBI" id="CHEBI:57692"/>
    </cofactor>
</comment>
<dbReference type="Proteomes" id="UP001527866">
    <property type="component" value="Unassembled WGS sequence"/>
</dbReference>
<dbReference type="InterPro" id="IPR050641">
    <property type="entry name" value="RIFMO-like"/>
</dbReference>
<proteinExistence type="predicted"/>
<evidence type="ECO:0000256" key="1">
    <source>
        <dbReference type="ARBA" id="ARBA00001974"/>
    </source>
</evidence>